<evidence type="ECO:0000259" key="5">
    <source>
        <dbReference type="Pfam" id="PF00291"/>
    </source>
</evidence>
<dbReference type="GO" id="GO:1901605">
    <property type="term" value="P:alpha-amino acid metabolic process"/>
    <property type="evidence" value="ECO:0007669"/>
    <property type="project" value="UniProtKB-ARBA"/>
</dbReference>
<keyword evidence="4" id="KW-0663">Pyridoxal phosphate</keyword>
<comment type="cofactor">
    <cofactor evidence="1">
        <name>pyridoxal 5'-phosphate</name>
        <dbReference type="ChEBI" id="CHEBI:597326"/>
    </cofactor>
</comment>
<comment type="subunit">
    <text evidence="2">Homodimer.</text>
</comment>
<dbReference type="InterPro" id="IPR001926">
    <property type="entry name" value="TrpB-like_PALP"/>
</dbReference>
<evidence type="ECO:0000256" key="4">
    <source>
        <dbReference type="ARBA" id="ARBA00022898"/>
    </source>
</evidence>
<name>A0A0H4PTB7_9BACT</name>
<dbReference type="PATRIC" id="fig|320787.5.peg.2361"/>
<evidence type="ECO:0000313" key="6">
    <source>
        <dbReference type="EMBL" id="AKP51567.1"/>
    </source>
</evidence>
<sequence length="334" mass="36237">MITTANVSNVASNIVATIGETPLVRLDKLFPDSHASFYGKLEAANPSGSLKDRTSIFIVKKALEEGRINRGDTIIESSSGNMALGLAQACIHYGLKLIVVVDPNLNAHTEKLLKTYGARLEYVKTPAKKGGFLAARLNRVQELLQAIPNSFWTNQYGNPNNPLAHHKTIDEIMRDLGGAVDYLFVSTSTCGTLMGYADYIKEHNLGTKVIAVDALGSVLFGGKAAPRLIPGHGAGVQSQFVDTDKFEGHVKVSDLDCIEGCWSLLKKEGILCGGSTGGVIAAIDRYIKYIPNSSNCVFLLADRGERYLDTIYNPDWVLSNFPESEPMLKTSIGW</sequence>
<feature type="domain" description="Tryptophan synthase beta chain-like PALP" evidence="5">
    <location>
        <begin position="17"/>
        <end position="302"/>
    </location>
</feature>
<dbReference type="RefSeq" id="WP_048641887.1">
    <property type="nucleotide sequence ID" value="NZ_CP012040.1"/>
</dbReference>
<dbReference type="InterPro" id="IPR050214">
    <property type="entry name" value="Cys_Synth/Cystath_Beta-Synth"/>
</dbReference>
<evidence type="ECO:0000256" key="3">
    <source>
        <dbReference type="ARBA" id="ARBA00022679"/>
    </source>
</evidence>
<dbReference type="NCBIfam" id="TIGR03945">
    <property type="entry name" value="PLP_SbnA_fam"/>
    <property type="match status" value="1"/>
</dbReference>
<dbReference type="SUPFAM" id="SSF53686">
    <property type="entry name" value="Tryptophan synthase beta subunit-like PLP-dependent enzymes"/>
    <property type="match status" value="1"/>
</dbReference>
<keyword evidence="3" id="KW-0808">Transferase</keyword>
<protein>
    <submittedName>
        <fullName evidence="6">Cysteine synthase</fullName>
    </submittedName>
</protein>
<proteinExistence type="predicted"/>
<dbReference type="OrthoDB" id="9808024at2"/>
<dbReference type="CDD" id="cd01561">
    <property type="entry name" value="CBS_like"/>
    <property type="match status" value="1"/>
</dbReference>
<dbReference type="Pfam" id="PF00291">
    <property type="entry name" value="PALP"/>
    <property type="match status" value="1"/>
</dbReference>
<dbReference type="InterPro" id="IPR036052">
    <property type="entry name" value="TrpB-like_PALP_sf"/>
</dbReference>
<organism evidence="6 7">
    <name type="scientific">Cyclobacterium amurskyense</name>
    <dbReference type="NCBI Taxonomy" id="320787"/>
    <lineage>
        <taxon>Bacteria</taxon>
        <taxon>Pseudomonadati</taxon>
        <taxon>Bacteroidota</taxon>
        <taxon>Cytophagia</taxon>
        <taxon>Cytophagales</taxon>
        <taxon>Cyclobacteriaceae</taxon>
        <taxon>Cyclobacterium</taxon>
    </lineage>
</organism>
<dbReference type="AlphaFoldDB" id="A0A0H4PTB7"/>
<dbReference type="EMBL" id="CP012040">
    <property type="protein sequence ID" value="AKP51567.1"/>
    <property type="molecule type" value="Genomic_DNA"/>
</dbReference>
<evidence type="ECO:0000256" key="2">
    <source>
        <dbReference type="ARBA" id="ARBA00011738"/>
    </source>
</evidence>
<dbReference type="KEGG" id="camu:CA2015_2146"/>
<evidence type="ECO:0000256" key="1">
    <source>
        <dbReference type="ARBA" id="ARBA00001933"/>
    </source>
</evidence>
<dbReference type="STRING" id="320787.CA2015_2146"/>
<dbReference type="PANTHER" id="PTHR10314">
    <property type="entry name" value="CYSTATHIONINE BETA-SYNTHASE"/>
    <property type="match status" value="1"/>
</dbReference>
<evidence type="ECO:0000313" key="7">
    <source>
        <dbReference type="Proteomes" id="UP000036520"/>
    </source>
</evidence>
<dbReference type="GO" id="GO:0016740">
    <property type="term" value="F:transferase activity"/>
    <property type="evidence" value="ECO:0007669"/>
    <property type="project" value="UniProtKB-KW"/>
</dbReference>
<reference evidence="6 7" key="1">
    <citation type="submission" date="2015-07" db="EMBL/GenBank/DDBJ databases">
        <authorList>
            <person name="Kim K.M."/>
        </authorList>
    </citation>
    <scope>NUCLEOTIDE SEQUENCE [LARGE SCALE GENOMIC DNA]</scope>
    <source>
        <strain evidence="6 7">KCTC 12363</strain>
    </source>
</reference>
<gene>
    <name evidence="6" type="ORF">CA2015_2146</name>
</gene>
<keyword evidence="7" id="KW-1185">Reference proteome</keyword>
<dbReference type="InterPro" id="IPR023927">
    <property type="entry name" value="SbnA"/>
</dbReference>
<dbReference type="Proteomes" id="UP000036520">
    <property type="component" value="Chromosome"/>
</dbReference>
<accession>A0A0H4PTB7</accession>
<dbReference type="Gene3D" id="3.40.50.1100">
    <property type="match status" value="2"/>
</dbReference>